<keyword evidence="1" id="KW-0472">Membrane</keyword>
<keyword evidence="3" id="KW-1185">Reference proteome</keyword>
<dbReference type="EMBL" id="AZBU02000006">
    <property type="protein sequence ID" value="TKR73201.1"/>
    <property type="molecule type" value="Genomic_DNA"/>
</dbReference>
<keyword evidence="1" id="KW-1133">Transmembrane helix</keyword>
<keyword evidence="1" id="KW-0812">Transmembrane</keyword>
<evidence type="ECO:0008006" key="4">
    <source>
        <dbReference type="Google" id="ProtNLM"/>
    </source>
</evidence>
<dbReference type="PANTHER" id="PTHR23021:SF11">
    <property type="entry name" value="SERPENTINE RECEPTOR, CLASS T"/>
    <property type="match status" value="1"/>
</dbReference>
<sequence>MTYIPCLMVMVKSNLLKHTAYKLMFYLGLFDMSSIFANSMASGIYSLNGDVACNGITFKYFLGCLGMYSWIIQSTSVIYLALTRLFELCEWRFFRSLFEKHRLYFWLLAAQVYGFIWLFYDRAALFTSLGYAWYFDPYYRIEEMNFIDRTQFKDVYFVIHNFVVGGLLPLIYFALSIVLWLKARHGGAKTSRLQYLITFQSFVISLTVMVGSMIYAYINLVEVAETFGLVASAAWLINSGCPSILYLTINQTIRQGVLQLLKCSKVESEKCSHSSKVNVAVTPPNAVQQSNMQNKLS</sequence>
<evidence type="ECO:0000256" key="1">
    <source>
        <dbReference type="SAM" id="Phobius"/>
    </source>
</evidence>
<feature type="transmembrane region" description="Helical" evidence="1">
    <location>
        <begin position="230"/>
        <end position="249"/>
    </location>
</feature>
<feature type="transmembrane region" description="Helical" evidence="1">
    <location>
        <begin position="193"/>
        <end position="218"/>
    </location>
</feature>
<dbReference type="OrthoDB" id="5859255at2759"/>
<dbReference type="STRING" id="34508.A0A4U5MTU9"/>
<dbReference type="SUPFAM" id="SSF81321">
    <property type="entry name" value="Family A G protein-coupled receptor-like"/>
    <property type="match status" value="1"/>
</dbReference>
<proteinExistence type="predicted"/>
<protein>
    <recommendedName>
        <fullName evidence="4">G-protein coupled receptors family 1 profile domain-containing protein</fullName>
    </recommendedName>
</protein>
<dbReference type="Proteomes" id="UP000298663">
    <property type="component" value="Unassembled WGS sequence"/>
</dbReference>
<gene>
    <name evidence="2" type="ORF">L596_020539</name>
</gene>
<evidence type="ECO:0000313" key="3">
    <source>
        <dbReference type="Proteomes" id="UP000298663"/>
    </source>
</evidence>
<feature type="transmembrane region" description="Helical" evidence="1">
    <location>
        <begin position="155"/>
        <end position="181"/>
    </location>
</feature>
<dbReference type="Pfam" id="PF10321">
    <property type="entry name" value="7TM_GPCR_Srt"/>
    <property type="match status" value="1"/>
</dbReference>
<dbReference type="InterPro" id="IPR019425">
    <property type="entry name" value="7TM_GPCR_serpentine_rcpt_Srt"/>
</dbReference>
<feature type="transmembrane region" description="Helical" evidence="1">
    <location>
        <begin position="20"/>
        <end position="40"/>
    </location>
</feature>
<accession>A0A4U5MTU9</accession>
<name>A0A4U5MTU9_STECR</name>
<comment type="caution">
    <text evidence="2">The sequence shown here is derived from an EMBL/GenBank/DDBJ whole genome shotgun (WGS) entry which is preliminary data.</text>
</comment>
<feature type="transmembrane region" description="Helical" evidence="1">
    <location>
        <begin position="60"/>
        <end position="82"/>
    </location>
</feature>
<reference evidence="2 3" key="1">
    <citation type="journal article" date="2015" name="Genome Biol.">
        <title>Comparative genomics of Steinernema reveals deeply conserved gene regulatory networks.</title>
        <authorList>
            <person name="Dillman A.R."/>
            <person name="Macchietto M."/>
            <person name="Porter C.F."/>
            <person name="Rogers A."/>
            <person name="Williams B."/>
            <person name="Antoshechkin I."/>
            <person name="Lee M.M."/>
            <person name="Goodwin Z."/>
            <person name="Lu X."/>
            <person name="Lewis E.E."/>
            <person name="Goodrich-Blair H."/>
            <person name="Stock S.P."/>
            <person name="Adams B.J."/>
            <person name="Sternberg P.W."/>
            <person name="Mortazavi A."/>
        </authorList>
    </citation>
    <scope>NUCLEOTIDE SEQUENCE [LARGE SCALE GENOMIC DNA]</scope>
    <source>
        <strain evidence="2 3">ALL</strain>
    </source>
</reference>
<feature type="transmembrane region" description="Helical" evidence="1">
    <location>
        <begin position="103"/>
        <end position="120"/>
    </location>
</feature>
<reference evidence="2 3" key="2">
    <citation type="journal article" date="2019" name="G3 (Bethesda)">
        <title>Hybrid Assembly of the Genome of the Entomopathogenic Nematode Steinernema carpocapsae Identifies the X-Chromosome.</title>
        <authorList>
            <person name="Serra L."/>
            <person name="Macchietto M."/>
            <person name="Macias-Munoz A."/>
            <person name="McGill C.J."/>
            <person name="Rodriguez I.M."/>
            <person name="Rodriguez B."/>
            <person name="Murad R."/>
            <person name="Mortazavi A."/>
        </authorList>
    </citation>
    <scope>NUCLEOTIDE SEQUENCE [LARGE SCALE GENOMIC DNA]</scope>
    <source>
        <strain evidence="2 3">ALL</strain>
    </source>
</reference>
<dbReference type="PANTHER" id="PTHR23021">
    <property type="entry name" value="SERPENTINE RECEPTOR, CLASS T"/>
    <property type="match status" value="1"/>
</dbReference>
<dbReference type="Gene3D" id="1.20.1070.10">
    <property type="entry name" value="Rhodopsin 7-helix transmembrane proteins"/>
    <property type="match status" value="1"/>
</dbReference>
<dbReference type="AlphaFoldDB" id="A0A4U5MTU9"/>
<evidence type="ECO:0000313" key="2">
    <source>
        <dbReference type="EMBL" id="TKR73201.1"/>
    </source>
</evidence>
<organism evidence="2 3">
    <name type="scientific">Steinernema carpocapsae</name>
    <name type="common">Entomopathogenic nematode</name>
    <dbReference type="NCBI Taxonomy" id="34508"/>
    <lineage>
        <taxon>Eukaryota</taxon>
        <taxon>Metazoa</taxon>
        <taxon>Ecdysozoa</taxon>
        <taxon>Nematoda</taxon>
        <taxon>Chromadorea</taxon>
        <taxon>Rhabditida</taxon>
        <taxon>Tylenchina</taxon>
        <taxon>Panagrolaimomorpha</taxon>
        <taxon>Strongyloidoidea</taxon>
        <taxon>Steinernematidae</taxon>
        <taxon>Steinernema</taxon>
    </lineage>
</organism>